<dbReference type="PANTHER" id="PTHR27002">
    <property type="entry name" value="RECEPTOR-LIKE SERINE/THREONINE-PROTEIN KINASE SD1-8"/>
    <property type="match status" value="1"/>
</dbReference>
<dbReference type="FunFam" id="3.30.200.20:FF:000959">
    <property type="entry name" value="Cysteine-rich receptor-like protein kinase 17"/>
    <property type="match status" value="1"/>
</dbReference>
<evidence type="ECO:0000256" key="15">
    <source>
        <dbReference type="ARBA" id="ARBA00047558"/>
    </source>
</evidence>
<evidence type="ECO:0000256" key="13">
    <source>
        <dbReference type="ARBA" id="ARBA00023170"/>
    </source>
</evidence>
<evidence type="ECO:0000256" key="1">
    <source>
        <dbReference type="ARBA" id="ARBA00004167"/>
    </source>
</evidence>
<evidence type="ECO:0000256" key="3">
    <source>
        <dbReference type="ARBA" id="ARBA00022553"/>
    </source>
</evidence>
<keyword evidence="23" id="KW-1185">Reference proteome</keyword>
<dbReference type="PROSITE" id="PS50011">
    <property type="entry name" value="PROTEIN_KINASE_DOM"/>
    <property type="match status" value="2"/>
</dbReference>
<dbReference type="GO" id="GO:0004674">
    <property type="term" value="F:protein serine/threonine kinase activity"/>
    <property type="evidence" value="ECO:0007669"/>
    <property type="project" value="UniProtKB-KW"/>
</dbReference>
<dbReference type="InterPro" id="IPR001245">
    <property type="entry name" value="Ser-Thr/Tyr_kinase_cat_dom"/>
</dbReference>
<dbReference type="GO" id="GO:0005524">
    <property type="term" value="F:ATP binding"/>
    <property type="evidence" value="ECO:0007669"/>
    <property type="project" value="UniProtKB-UniRule"/>
</dbReference>
<evidence type="ECO:0000256" key="9">
    <source>
        <dbReference type="ARBA" id="ARBA00022777"/>
    </source>
</evidence>
<dbReference type="CDD" id="cd14066">
    <property type="entry name" value="STKc_IRAK"/>
    <property type="match status" value="1"/>
</dbReference>
<protein>
    <submittedName>
        <fullName evidence="22">Uncharacterized protein</fullName>
    </submittedName>
</protein>
<dbReference type="InterPro" id="IPR017441">
    <property type="entry name" value="Protein_kinase_ATP_BS"/>
</dbReference>
<keyword evidence="14" id="KW-0325">Glycoprotein</keyword>
<dbReference type="FunFam" id="1.10.510.10:FF:000129">
    <property type="entry name" value="cysteine-rich receptor-like protein kinase 10"/>
    <property type="match status" value="1"/>
</dbReference>
<dbReference type="PANTHER" id="PTHR27002:SF1041">
    <property type="entry name" value="CYSTEINE-RICH RECEPTOR-LIKE PROTEIN KINASE 17"/>
    <property type="match status" value="1"/>
</dbReference>
<dbReference type="FunFam" id="3.30.430.20:FF:000007">
    <property type="entry name" value="Cysteine-rich receptor-like protein kinase 11"/>
    <property type="match status" value="2"/>
</dbReference>
<keyword evidence="8 17" id="KW-0547">Nucleotide-binding</keyword>
<feature type="domain" description="Gnk2-homologous" evidence="21">
    <location>
        <begin position="777"/>
        <end position="892"/>
    </location>
</feature>
<feature type="domain" description="Protein kinase" evidence="20">
    <location>
        <begin position="989"/>
        <end position="1266"/>
    </location>
</feature>
<sequence>MGKKSSVSILCFILISFSPIFVSAQTCDEAAGTFKPNSPYEKNRRLLNSTVASNVTAYAGYFNGSIGLGPDRVYALGMCAPGAEPQACSDCIQDASDSLLSTCLNQTDGFVWSGDEFLCLVRYSSKSLYGVLALEPITPFHNVMDIRKENQEEFDSVWDGLKLRMITRVSSSVRNNSSTSSLSLSGKYYAKDVAPVPVYGNILVLMQCTPDISSNDCSLCLETSVDYYKKLYHGKRGVIMLRPSCFFRWELYNFSGAFDHINDPPPLSNSPSVPNLTDITKKDNNVSRGVIAAIVVVIVVIIVLIYVGMFMFKRRKKKQDIQLSTESVQFGFKTIEAATSNFSELNKLGAGGFGEVYKGILMNGTEVAVKRLSKTAGQGEREFKNEVVVVAKLQHRNLVRLLGFSLQGEEKLLVYEFVPNKSLDYFLFDASKRVQLDWTMRHNIIGGISRGILYLHQDSRLKIIHRDLKASNILLDADMNPKIADFGTARIFGMNQTVDNTSRVVGTFGYMPPEYVIHGQFSMKSDVYSFGVMILEIISGKKNSSFRQTDGLVNNLVTYVWRLWENKSLPDLIDPGIKEDCKIDEVVRYIHIGLLCVQENPADRPTMSTIHQMLTTSSITLPVPLPPGFFFGNRPGMTTLSQGLNPSQSSSKSYTCSVDEATITDVNPRGKSNRTFRPNTTYDSNRRLILSSLASNVTARGGFFYNSSFGQDPDRVYAMASCIPGAESKECSDCITEAVTKMIQNCPNQTEAFSWPGTKTLCMVRYANSSFYGSMDLEPNSLRYNTGNITINMSEFERIWDAFMIRMIDSASSGRSGASSSSSGKYYAADITSLTTFQRVYALMECTPDLSPGNCEACLRANVRRYQDCCRGNQGGVARRPSCFFRWDLYPFLGAFDNIISGAPPLQPLTGDGDGAAKKDGDSLSVGAIVGIVVASVIAIVLVLLALAFAFYRRRKSSREVDFQTGYDISNTDSLQFDFKTIEAATDKFSRSNMLGQGGFGEVFKGILPNGTEVAVKRLSKTSGQCALLEFKNEVLVVAKLQHRNLVRLLGFCLESEEKILVYEFVPNKSLDHLLFDPEKQGQLDWTMRYKIIFGIARGILYLHQDSRGYMSPEYAMHGQFSTKSDVYSFGVLVLEIINGKRNSSFLETESNSSNLAWRLWRNGSPLELVDPTVRKSCDSSEVTRCIHIALLCVQENPIDRPTLSTIILMLTSNTVTLPVPHQPGFFFKSTRDQDLSAEDLESGQSTGKFVPLSINDETISELNPR</sequence>
<feature type="domain" description="Gnk2-homologous" evidence="21">
    <location>
        <begin position="664"/>
        <end position="771"/>
    </location>
</feature>
<evidence type="ECO:0000256" key="6">
    <source>
        <dbReference type="ARBA" id="ARBA00022729"/>
    </source>
</evidence>
<evidence type="ECO:0000256" key="8">
    <source>
        <dbReference type="ARBA" id="ARBA00022741"/>
    </source>
</evidence>
<keyword evidence="6 19" id="KW-0732">Signal</keyword>
<evidence type="ECO:0000256" key="11">
    <source>
        <dbReference type="ARBA" id="ARBA00022989"/>
    </source>
</evidence>
<dbReference type="Gene3D" id="1.10.510.10">
    <property type="entry name" value="Transferase(Phosphotransferase) domain 1"/>
    <property type="match status" value="2"/>
</dbReference>
<evidence type="ECO:0000256" key="5">
    <source>
        <dbReference type="ARBA" id="ARBA00022692"/>
    </source>
</evidence>
<dbReference type="Proteomes" id="UP000032141">
    <property type="component" value="Chromosome C7"/>
</dbReference>
<dbReference type="InterPro" id="IPR002902">
    <property type="entry name" value="GNK2"/>
</dbReference>
<evidence type="ECO:0000256" key="17">
    <source>
        <dbReference type="PROSITE-ProRule" id="PRU10141"/>
    </source>
</evidence>
<keyword evidence="9" id="KW-0418">Kinase</keyword>
<keyword evidence="12 18" id="KW-0472">Membrane</keyword>
<dbReference type="SUPFAM" id="SSF56112">
    <property type="entry name" value="Protein kinase-like (PK-like)"/>
    <property type="match status" value="2"/>
</dbReference>
<dbReference type="PROSITE" id="PS00107">
    <property type="entry name" value="PROTEIN_KINASE_ATP"/>
    <property type="match status" value="2"/>
</dbReference>
<dbReference type="PROSITE" id="PS00108">
    <property type="entry name" value="PROTEIN_KINASE_ST"/>
    <property type="match status" value="1"/>
</dbReference>
<keyword evidence="10 17" id="KW-0067">ATP-binding</keyword>
<dbReference type="FunFam" id="3.30.430.20:FF:000003">
    <property type="entry name" value="Cysteine-rich RLK (RECEPTOR-like protein kinase) 10"/>
    <property type="match status" value="2"/>
</dbReference>
<evidence type="ECO:0000256" key="14">
    <source>
        <dbReference type="ARBA" id="ARBA00023180"/>
    </source>
</evidence>
<name>A0A0D3DFL3_BRAOL</name>
<dbReference type="SMART" id="SM00220">
    <property type="entry name" value="S_TKc"/>
    <property type="match status" value="2"/>
</dbReference>
<keyword evidence="2" id="KW-0723">Serine/threonine-protein kinase</keyword>
<feature type="binding site" evidence="17">
    <location>
        <position position="370"/>
    </location>
    <ligand>
        <name>ATP</name>
        <dbReference type="ChEBI" id="CHEBI:30616"/>
    </ligand>
</feature>
<evidence type="ECO:0000256" key="4">
    <source>
        <dbReference type="ARBA" id="ARBA00022679"/>
    </source>
</evidence>
<evidence type="ECO:0000313" key="22">
    <source>
        <dbReference type="EnsemblPlants" id="Bo7g108620.1"/>
    </source>
</evidence>
<feature type="transmembrane region" description="Helical" evidence="18">
    <location>
        <begin position="290"/>
        <end position="312"/>
    </location>
</feature>
<keyword evidence="13" id="KW-0675">Receptor</keyword>
<dbReference type="OMA" id="MARTFCM"/>
<dbReference type="EnsemblPlants" id="Bo7g108620.1">
    <property type="protein sequence ID" value="Bo7g108620.1"/>
    <property type="gene ID" value="Bo7g108620"/>
</dbReference>
<dbReference type="Gramene" id="Bo7g108620.1">
    <property type="protein sequence ID" value="Bo7g108620.1"/>
    <property type="gene ID" value="Bo7g108620"/>
</dbReference>
<dbReference type="FunFam" id="1.10.510.10:FF:001722">
    <property type="entry name" value="G-type lectin S-receptor-like serine/threonine-protein kinase B120"/>
    <property type="match status" value="1"/>
</dbReference>
<dbReference type="HOGENOM" id="CLU_000288_35_2_1"/>
<keyword evidence="5 18" id="KW-0812">Transmembrane</keyword>
<evidence type="ECO:0000256" key="12">
    <source>
        <dbReference type="ARBA" id="ARBA00023136"/>
    </source>
</evidence>
<feature type="transmembrane region" description="Helical" evidence="18">
    <location>
        <begin position="926"/>
        <end position="952"/>
    </location>
</feature>
<dbReference type="CDD" id="cd23509">
    <property type="entry name" value="Gnk2-like"/>
    <property type="match status" value="4"/>
</dbReference>
<dbReference type="GO" id="GO:0042742">
    <property type="term" value="P:defense response to bacterium"/>
    <property type="evidence" value="ECO:0007669"/>
    <property type="project" value="UniProtKB-ARBA"/>
</dbReference>
<feature type="domain" description="Protein kinase" evidence="20">
    <location>
        <begin position="342"/>
        <end position="614"/>
    </location>
</feature>
<dbReference type="AlphaFoldDB" id="A0A0D3DFL3"/>
<dbReference type="Gene3D" id="3.30.430.20">
    <property type="entry name" value="Gnk2 domain, C-X8-C-X2-C motif"/>
    <property type="match status" value="4"/>
</dbReference>
<accession>A0A0D3DFL3</accession>
<feature type="binding site" evidence="17">
    <location>
        <position position="1017"/>
    </location>
    <ligand>
        <name>ATP</name>
        <dbReference type="ChEBI" id="CHEBI:30616"/>
    </ligand>
</feature>
<feature type="domain" description="Gnk2-homologous" evidence="21">
    <location>
        <begin position="134"/>
        <end position="254"/>
    </location>
</feature>
<comment type="catalytic activity">
    <reaction evidence="16">
        <text>L-threonyl-[protein] + ATP = O-phospho-L-threonyl-[protein] + ADP + H(+)</text>
        <dbReference type="Rhea" id="RHEA:46608"/>
        <dbReference type="Rhea" id="RHEA-COMP:11060"/>
        <dbReference type="Rhea" id="RHEA-COMP:11605"/>
        <dbReference type="ChEBI" id="CHEBI:15378"/>
        <dbReference type="ChEBI" id="CHEBI:30013"/>
        <dbReference type="ChEBI" id="CHEBI:30616"/>
        <dbReference type="ChEBI" id="CHEBI:61977"/>
        <dbReference type="ChEBI" id="CHEBI:456216"/>
    </reaction>
</comment>
<feature type="signal peptide" evidence="19">
    <location>
        <begin position="1"/>
        <end position="24"/>
    </location>
</feature>
<dbReference type="FunFam" id="3.30.200.20:FF:000727">
    <property type="entry name" value="Cysteine-rich RLK (RECEPTOR-like protein kinase) 23"/>
    <property type="match status" value="1"/>
</dbReference>
<evidence type="ECO:0000256" key="7">
    <source>
        <dbReference type="ARBA" id="ARBA00022737"/>
    </source>
</evidence>
<evidence type="ECO:0000259" key="20">
    <source>
        <dbReference type="PROSITE" id="PS50011"/>
    </source>
</evidence>
<dbReference type="Pfam" id="PF01657">
    <property type="entry name" value="Stress-antifung"/>
    <property type="match status" value="4"/>
</dbReference>
<dbReference type="PROSITE" id="PS51473">
    <property type="entry name" value="GNK2"/>
    <property type="match status" value="4"/>
</dbReference>
<evidence type="ECO:0000313" key="23">
    <source>
        <dbReference type="Proteomes" id="UP000032141"/>
    </source>
</evidence>
<dbReference type="InterPro" id="IPR038408">
    <property type="entry name" value="GNK2_sf"/>
</dbReference>
<proteinExistence type="predicted"/>
<dbReference type="CDD" id="cd12087">
    <property type="entry name" value="TM_EGFR-like"/>
    <property type="match status" value="1"/>
</dbReference>
<evidence type="ECO:0000256" key="18">
    <source>
        <dbReference type="SAM" id="Phobius"/>
    </source>
</evidence>
<dbReference type="InterPro" id="IPR000719">
    <property type="entry name" value="Prot_kinase_dom"/>
</dbReference>
<evidence type="ECO:0000259" key="21">
    <source>
        <dbReference type="PROSITE" id="PS51473"/>
    </source>
</evidence>
<dbReference type="InterPro" id="IPR011009">
    <property type="entry name" value="Kinase-like_dom_sf"/>
</dbReference>
<feature type="chain" id="PRO_5002259608" evidence="19">
    <location>
        <begin position="25"/>
        <end position="1266"/>
    </location>
</feature>
<keyword evidence="7" id="KW-0677">Repeat</keyword>
<keyword evidence="3" id="KW-0597">Phosphoprotein</keyword>
<dbReference type="Pfam" id="PF07714">
    <property type="entry name" value="PK_Tyr_Ser-Thr"/>
    <property type="match status" value="3"/>
</dbReference>
<comment type="subcellular location">
    <subcellularLocation>
        <location evidence="1">Membrane</location>
        <topology evidence="1">Single-pass membrane protein</topology>
    </subcellularLocation>
</comment>
<dbReference type="GO" id="GO:0009751">
    <property type="term" value="P:response to salicylic acid"/>
    <property type="evidence" value="ECO:0007669"/>
    <property type="project" value="UniProtKB-ARBA"/>
</dbReference>
<keyword evidence="4" id="KW-0808">Transferase</keyword>
<reference evidence="22 23" key="1">
    <citation type="journal article" date="2014" name="Genome Biol.">
        <title>Transcriptome and methylome profiling reveals relics of genome dominance in the mesopolyploid Brassica oleracea.</title>
        <authorList>
            <person name="Parkin I.A."/>
            <person name="Koh C."/>
            <person name="Tang H."/>
            <person name="Robinson S.J."/>
            <person name="Kagale S."/>
            <person name="Clarke W.E."/>
            <person name="Town C.D."/>
            <person name="Nixon J."/>
            <person name="Krishnakumar V."/>
            <person name="Bidwell S.L."/>
            <person name="Denoeud F."/>
            <person name="Belcram H."/>
            <person name="Links M.G."/>
            <person name="Just J."/>
            <person name="Clarke C."/>
            <person name="Bender T."/>
            <person name="Huebert T."/>
            <person name="Mason A.S."/>
            <person name="Pires J.C."/>
            <person name="Barker G."/>
            <person name="Moore J."/>
            <person name="Walley P.G."/>
            <person name="Manoli S."/>
            <person name="Batley J."/>
            <person name="Edwards D."/>
            <person name="Nelson M.N."/>
            <person name="Wang X."/>
            <person name="Paterson A.H."/>
            <person name="King G."/>
            <person name="Bancroft I."/>
            <person name="Chalhoub B."/>
            <person name="Sharpe A.G."/>
        </authorList>
    </citation>
    <scope>NUCLEOTIDE SEQUENCE</scope>
    <source>
        <strain evidence="22 23">cv. TO1000</strain>
    </source>
</reference>
<feature type="domain" description="Gnk2-homologous" evidence="21">
    <location>
        <begin position="22"/>
        <end position="128"/>
    </location>
</feature>
<reference evidence="22" key="2">
    <citation type="submission" date="2015-03" db="UniProtKB">
        <authorList>
            <consortium name="EnsemblPlants"/>
        </authorList>
    </citation>
    <scope>IDENTIFICATION</scope>
</reference>
<dbReference type="InterPro" id="IPR008271">
    <property type="entry name" value="Ser/Thr_kinase_AS"/>
</dbReference>
<organism evidence="22 23">
    <name type="scientific">Brassica oleracea var. oleracea</name>
    <dbReference type="NCBI Taxonomy" id="109376"/>
    <lineage>
        <taxon>Eukaryota</taxon>
        <taxon>Viridiplantae</taxon>
        <taxon>Streptophyta</taxon>
        <taxon>Embryophyta</taxon>
        <taxon>Tracheophyta</taxon>
        <taxon>Spermatophyta</taxon>
        <taxon>Magnoliopsida</taxon>
        <taxon>eudicotyledons</taxon>
        <taxon>Gunneridae</taxon>
        <taxon>Pentapetalae</taxon>
        <taxon>rosids</taxon>
        <taxon>malvids</taxon>
        <taxon>Brassicales</taxon>
        <taxon>Brassicaceae</taxon>
        <taxon>Brassiceae</taxon>
        <taxon>Brassica</taxon>
    </lineage>
</organism>
<evidence type="ECO:0000256" key="19">
    <source>
        <dbReference type="SAM" id="SignalP"/>
    </source>
</evidence>
<dbReference type="GO" id="GO:0005886">
    <property type="term" value="C:plasma membrane"/>
    <property type="evidence" value="ECO:0007669"/>
    <property type="project" value="TreeGrafter"/>
</dbReference>
<evidence type="ECO:0000256" key="2">
    <source>
        <dbReference type="ARBA" id="ARBA00022527"/>
    </source>
</evidence>
<comment type="catalytic activity">
    <reaction evidence="15">
        <text>L-seryl-[protein] + ATP = O-phospho-L-seryl-[protein] + ADP + H(+)</text>
        <dbReference type="Rhea" id="RHEA:17989"/>
        <dbReference type="Rhea" id="RHEA-COMP:9863"/>
        <dbReference type="Rhea" id="RHEA-COMP:11604"/>
        <dbReference type="ChEBI" id="CHEBI:15378"/>
        <dbReference type="ChEBI" id="CHEBI:29999"/>
        <dbReference type="ChEBI" id="CHEBI:30616"/>
        <dbReference type="ChEBI" id="CHEBI:83421"/>
        <dbReference type="ChEBI" id="CHEBI:456216"/>
    </reaction>
</comment>
<evidence type="ECO:0000256" key="10">
    <source>
        <dbReference type="ARBA" id="ARBA00022840"/>
    </source>
</evidence>
<dbReference type="eggNOG" id="ENOG502QWDY">
    <property type="taxonomic scope" value="Eukaryota"/>
</dbReference>
<dbReference type="Gene3D" id="3.30.200.20">
    <property type="entry name" value="Phosphorylase Kinase, domain 1"/>
    <property type="match status" value="2"/>
</dbReference>
<evidence type="ECO:0000256" key="16">
    <source>
        <dbReference type="ARBA" id="ARBA00047951"/>
    </source>
</evidence>
<keyword evidence="11 18" id="KW-1133">Transmembrane helix</keyword>